<keyword evidence="3" id="KW-1185">Reference proteome</keyword>
<proteinExistence type="predicted"/>
<name>A0ABS6B0S9_9NOCA</name>
<comment type="caution">
    <text evidence="2">The sequence shown here is derived from an EMBL/GenBank/DDBJ whole genome shotgun (WGS) entry which is preliminary data.</text>
</comment>
<sequence length="109" mass="11863">MKWAVRTRALQPGCSFSDHTGIAAYKPIVSIDDTPARVDRWESATLGLLGDAALTLDALLRRLRSTPEACLRERIHRRPSHRSDPAPPPHPSGARASVRSGSPSHSSFS</sequence>
<evidence type="ECO:0000313" key="3">
    <source>
        <dbReference type="Proteomes" id="UP000733379"/>
    </source>
</evidence>
<feature type="region of interest" description="Disordered" evidence="1">
    <location>
        <begin position="71"/>
        <end position="109"/>
    </location>
</feature>
<dbReference type="EMBL" id="JAHKNI010000006">
    <property type="protein sequence ID" value="MBU3063906.1"/>
    <property type="molecule type" value="Genomic_DNA"/>
</dbReference>
<dbReference type="Gene3D" id="3.40.50.1220">
    <property type="entry name" value="TPP-binding domain"/>
    <property type="match status" value="1"/>
</dbReference>
<reference evidence="2 3" key="1">
    <citation type="submission" date="2021-06" db="EMBL/GenBank/DDBJ databases">
        <title>Actinomycetes sequencing.</title>
        <authorList>
            <person name="Shan Q."/>
        </authorList>
    </citation>
    <scope>NUCLEOTIDE SEQUENCE [LARGE SCALE GENOMIC DNA]</scope>
    <source>
        <strain evidence="2 3">NEAU-G5</strain>
    </source>
</reference>
<dbReference type="SUPFAM" id="SSF52467">
    <property type="entry name" value="DHS-like NAD/FAD-binding domain"/>
    <property type="match status" value="1"/>
</dbReference>
<evidence type="ECO:0000313" key="2">
    <source>
        <dbReference type="EMBL" id="MBU3063906.1"/>
    </source>
</evidence>
<dbReference type="Proteomes" id="UP000733379">
    <property type="component" value="Unassembled WGS sequence"/>
</dbReference>
<accession>A0ABS6B0S9</accession>
<evidence type="ECO:0000256" key="1">
    <source>
        <dbReference type="SAM" id="MobiDB-lite"/>
    </source>
</evidence>
<gene>
    <name evidence="2" type="ORF">KO481_20535</name>
</gene>
<organism evidence="2 3">
    <name type="scientific">Nocardia albiluteola</name>
    <dbReference type="NCBI Taxonomy" id="2842303"/>
    <lineage>
        <taxon>Bacteria</taxon>
        <taxon>Bacillati</taxon>
        <taxon>Actinomycetota</taxon>
        <taxon>Actinomycetes</taxon>
        <taxon>Mycobacteriales</taxon>
        <taxon>Nocardiaceae</taxon>
        <taxon>Nocardia</taxon>
    </lineage>
</organism>
<protein>
    <submittedName>
        <fullName evidence="2">Uncharacterized protein</fullName>
    </submittedName>
</protein>
<dbReference type="InterPro" id="IPR029035">
    <property type="entry name" value="DHS-like_NAD/FAD-binding_dom"/>
</dbReference>
<dbReference type="RefSeq" id="WP_215918780.1">
    <property type="nucleotide sequence ID" value="NZ_JAHKNI010000006.1"/>
</dbReference>
<feature type="compositionally biased region" description="Polar residues" evidence="1">
    <location>
        <begin position="99"/>
        <end position="109"/>
    </location>
</feature>